<dbReference type="RefSeq" id="YP_001039659.1">
    <property type="nucleotide sequence ID" value="NC_009014.1"/>
</dbReference>
<evidence type="ECO:0000313" key="1">
    <source>
        <dbReference type="EMBL" id="ABM63418.1"/>
    </source>
</evidence>
<sequence>MLIILNGPPGVGKDTLALALKEAVGMQNLSFKGPMWEIAESLLGGVQFEEFCDLYHNRETKEQPQSWLVGMSPRQFFIHISEKICKPLFGDQYFGLRLKEKYDDIIMSGDSMAVVSDGGFSTELFPFLTAHEEVVVFRLYREGYSFGGDNRDYLSEGQFAFYPQHIRPIFIDIHLQDGKPEVAMASILNHLR</sequence>
<dbReference type="Gene3D" id="3.40.50.300">
    <property type="entry name" value="P-loop containing nucleotide triphosphate hydrolases"/>
    <property type="match status" value="1"/>
</dbReference>
<keyword evidence="2" id="KW-1185">Reference proteome</keyword>
<reference evidence="1 2" key="1">
    <citation type="journal article" date="1985" name="Appl. Environ. Microbiol.">
        <title>Partial Purification and Characterization of a Polysaccharide Depolymerase Associated with Phage-Infected Erwinia amylovora.</title>
        <authorList>
            <person name="Vandenbergh P.A."/>
            <person name="Wright A.M."/>
            <person name="Vidaver A.K."/>
        </authorList>
    </citation>
    <scope>NUCLEOTIDE SEQUENCE [LARGE SCALE GENOMIC DNA]</scope>
</reference>
<dbReference type="EMBL" id="EF160123">
    <property type="protein sequence ID" value="ABM63418.1"/>
    <property type="molecule type" value="Genomic_DNA"/>
</dbReference>
<evidence type="ECO:0000313" key="2">
    <source>
        <dbReference type="Proteomes" id="UP000001571"/>
    </source>
</evidence>
<accession>A2I7Z6</accession>
<name>A2I7Z6_9CAUD</name>
<protein>
    <submittedName>
        <fullName evidence="1">Uncharacterized protein</fullName>
    </submittedName>
</protein>
<gene>
    <name evidence="1" type="ORF">Era103g28</name>
</gene>
<proteinExistence type="predicted"/>
<dbReference type="InterPro" id="IPR027417">
    <property type="entry name" value="P-loop_NTPase"/>
</dbReference>
<dbReference type="Proteomes" id="UP000001571">
    <property type="component" value="Segment"/>
</dbReference>
<dbReference type="OrthoDB" id="9664at10239"/>
<organism evidence="1 2">
    <name type="scientific">Erwinia phage Era103</name>
    <dbReference type="NCBI Taxonomy" id="418443"/>
    <lineage>
        <taxon>Viruses</taxon>
        <taxon>Duplodnaviria</taxon>
        <taxon>Heunggongvirae</taxon>
        <taxon>Uroviricota</taxon>
        <taxon>Caudoviricetes</taxon>
        <taxon>Autographivirales</taxon>
        <taxon>Autosignataviridae</taxon>
        <taxon>Molineuxvirinae</taxon>
        <taxon>Eracentumvirus</taxon>
        <taxon>Eracentumvirus era103</taxon>
    </lineage>
</organism>
<dbReference type="SUPFAM" id="SSF52540">
    <property type="entry name" value="P-loop containing nucleoside triphosphate hydrolases"/>
    <property type="match status" value="1"/>
</dbReference>
<dbReference type="GeneID" id="4818371"/>
<dbReference type="KEGG" id="vg:4818371"/>
<reference evidence="1 2" key="2">
    <citation type="journal article" date="1986" name="Appl. Environ. Microbiol.">
        <title>Cloning and Expression in Escherichia coli of the Polysaccharide Depolymerase Associated with Bacteriophage-Infected Erwinia amylovora.</title>
        <authorList>
            <person name="Vandenbergh P.A."/>
            <person name="Cole R.L."/>
        </authorList>
    </citation>
    <scope>NUCLEOTIDE SEQUENCE [LARGE SCALE GENOMIC DNA]</scope>
</reference>